<organism evidence="5 6">
    <name type="scientific">Eragrostis curvula</name>
    <name type="common">weeping love grass</name>
    <dbReference type="NCBI Taxonomy" id="38414"/>
    <lineage>
        <taxon>Eukaryota</taxon>
        <taxon>Viridiplantae</taxon>
        <taxon>Streptophyta</taxon>
        <taxon>Embryophyta</taxon>
        <taxon>Tracheophyta</taxon>
        <taxon>Spermatophyta</taxon>
        <taxon>Magnoliopsida</taxon>
        <taxon>Liliopsida</taxon>
        <taxon>Poales</taxon>
        <taxon>Poaceae</taxon>
        <taxon>PACMAD clade</taxon>
        <taxon>Chloridoideae</taxon>
        <taxon>Eragrostideae</taxon>
        <taxon>Eragrostidinae</taxon>
        <taxon>Eragrostis</taxon>
    </lineage>
</organism>
<dbReference type="InterPro" id="IPR011990">
    <property type="entry name" value="TPR-like_helical_dom_sf"/>
</dbReference>
<dbReference type="GO" id="GO:0048731">
    <property type="term" value="P:system development"/>
    <property type="evidence" value="ECO:0007669"/>
    <property type="project" value="UniProtKB-ARBA"/>
</dbReference>
<dbReference type="AlphaFoldDB" id="A0A5J9W9S6"/>
<evidence type="ECO:0000256" key="1">
    <source>
        <dbReference type="ARBA" id="ARBA00022737"/>
    </source>
</evidence>
<sequence>MLRRRRRLRALLSRCSLRRLHSSVVNPRQHPRHCAHLNIRSRSSNIAALAAALSELPFRLSLHRLHCTFSIPIPDRRPRQPTHGGVSSAGKNDGPLRGADAAQPVLDERPHWGAAAYAETVSRHIRERDLSRAEALYRAAPAAARGPHLDGIMVDGYVKAGRVDRARQVFDGMPVKKVVTWTCMISGYCRAVRVKEARQLFDAMPVRNVVSWTVMVQGYARNGMLEEAKELFDRMPERNVVAWTVMVKAYVEHGQIQEAWELFDRMPQRNSYSWNAMISGFLSVGKVDEAVWLFERMPHRNVVSWTIMATGLAKNGFAGRAIEFFDWMPEKDTAAWNAMITALANSGSLYEAQRLFDLMPVKDLVSWNAIIEAHANNKHKAGVSSMFLLMRRSEFSPNSTTLISVLGKCESTMEVKQIHGLVITLGLLSETDLGNALLTMYSRSGDLLSSWLAFKSLEEKDAITWTSIMQAFANHGCGYHALQGFAQMLRHGYKPISTTFTAVLSACSHVGLVEKGRKLFKSIQHVYGVEPTIEHYSCVVDLLGRAGYVREAKELVDGMQQGMRDEAILGSLLGACMVHNVVELAREVGEDLVRLDPHGSGRYTLLANIFASRGMWEETANIWKGMRGSKVKKNPGFSQIEVNMENHVFYSMDQEHTQCAKIYEMLNDTLVPQMKVSRCLGFWELILSSDPTICQS</sequence>
<accession>A0A5J9W9S6</accession>
<dbReference type="GO" id="GO:0003723">
    <property type="term" value="F:RNA binding"/>
    <property type="evidence" value="ECO:0007669"/>
    <property type="project" value="InterPro"/>
</dbReference>
<dbReference type="EMBL" id="RWGY01000004">
    <property type="protein sequence ID" value="TVU44180.1"/>
    <property type="molecule type" value="Genomic_DNA"/>
</dbReference>
<dbReference type="Proteomes" id="UP000324897">
    <property type="component" value="Chromosome 5"/>
</dbReference>
<evidence type="ECO:0008006" key="7">
    <source>
        <dbReference type="Google" id="ProtNLM"/>
    </source>
</evidence>
<feature type="repeat" description="PPR" evidence="3">
    <location>
        <begin position="177"/>
        <end position="207"/>
    </location>
</feature>
<protein>
    <recommendedName>
        <fullName evidence="7">Pentatricopeptide repeat-containing protein</fullName>
    </recommendedName>
</protein>
<evidence type="ECO:0000256" key="3">
    <source>
        <dbReference type="PROSITE-ProRule" id="PRU00708"/>
    </source>
</evidence>
<feature type="non-terminal residue" evidence="5">
    <location>
        <position position="1"/>
    </location>
</feature>
<evidence type="ECO:0000256" key="2">
    <source>
        <dbReference type="ARBA" id="ARBA00022946"/>
    </source>
</evidence>
<feature type="repeat" description="PPR" evidence="3">
    <location>
        <begin position="270"/>
        <end position="304"/>
    </location>
</feature>
<dbReference type="PANTHER" id="PTHR47926">
    <property type="entry name" value="PENTATRICOPEPTIDE REPEAT-CONTAINING PROTEIN"/>
    <property type="match status" value="1"/>
</dbReference>
<evidence type="ECO:0000313" key="6">
    <source>
        <dbReference type="Proteomes" id="UP000324897"/>
    </source>
</evidence>
<reference evidence="5 6" key="1">
    <citation type="journal article" date="2019" name="Sci. Rep.">
        <title>A high-quality genome of Eragrostis curvula grass provides insights into Poaceae evolution and supports new strategies to enhance forage quality.</title>
        <authorList>
            <person name="Carballo J."/>
            <person name="Santos B.A.C.M."/>
            <person name="Zappacosta D."/>
            <person name="Garbus I."/>
            <person name="Selva J.P."/>
            <person name="Gallo C.A."/>
            <person name="Diaz A."/>
            <person name="Albertini E."/>
            <person name="Caccamo M."/>
            <person name="Echenique V."/>
        </authorList>
    </citation>
    <scope>NUCLEOTIDE SEQUENCE [LARGE SCALE GENOMIC DNA]</scope>
    <source>
        <strain evidence="6">cv. Victoria</strain>
        <tissue evidence="5">Leaf</tissue>
    </source>
</reference>
<dbReference type="FunFam" id="1.25.40.10:FF:000125">
    <property type="entry name" value="Pentatricopeptide repeat-containing protein"/>
    <property type="match status" value="1"/>
</dbReference>
<dbReference type="OrthoDB" id="185373at2759"/>
<dbReference type="SUPFAM" id="SSF48452">
    <property type="entry name" value="TPR-like"/>
    <property type="match status" value="1"/>
</dbReference>
<dbReference type="NCBIfam" id="TIGR00756">
    <property type="entry name" value="PPR"/>
    <property type="match status" value="6"/>
</dbReference>
<dbReference type="Gene3D" id="1.25.40.10">
    <property type="entry name" value="Tetratricopeptide repeat domain"/>
    <property type="match status" value="4"/>
</dbReference>
<proteinExistence type="predicted"/>
<name>A0A5J9W9S6_9POAL</name>
<dbReference type="Pfam" id="PF20431">
    <property type="entry name" value="E_motif"/>
    <property type="match status" value="1"/>
</dbReference>
<comment type="caution">
    <text evidence="5">The sequence shown here is derived from an EMBL/GenBank/DDBJ whole genome shotgun (WGS) entry which is preliminary data.</text>
</comment>
<feature type="repeat" description="PPR" evidence="3">
    <location>
        <begin position="208"/>
        <end position="242"/>
    </location>
</feature>
<keyword evidence="1" id="KW-0677">Repeat</keyword>
<dbReference type="InterPro" id="IPR046960">
    <property type="entry name" value="PPR_At4g14850-like_plant"/>
</dbReference>
<dbReference type="Pfam" id="PF12854">
    <property type="entry name" value="PPR_1"/>
    <property type="match status" value="1"/>
</dbReference>
<feature type="region of interest" description="Disordered" evidence="4">
    <location>
        <begin position="73"/>
        <end position="100"/>
    </location>
</feature>
<dbReference type="GO" id="GO:0009451">
    <property type="term" value="P:RNA modification"/>
    <property type="evidence" value="ECO:0007669"/>
    <property type="project" value="InterPro"/>
</dbReference>
<dbReference type="InterPro" id="IPR002885">
    <property type="entry name" value="PPR_rpt"/>
</dbReference>
<dbReference type="Gramene" id="TVU44180">
    <property type="protein sequence ID" value="TVU44180"/>
    <property type="gene ID" value="EJB05_03615"/>
</dbReference>
<dbReference type="PANTHER" id="PTHR47926:SF380">
    <property type="entry name" value="PENTATRICOPEPTIDE REPEAT-CONTAINING PROTEIN"/>
    <property type="match status" value="1"/>
</dbReference>
<dbReference type="InterPro" id="IPR046848">
    <property type="entry name" value="E_motif"/>
</dbReference>
<feature type="repeat" description="PPR" evidence="3">
    <location>
        <begin position="461"/>
        <end position="495"/>
    </location>
</feature>
<evidence type="ECO:0000256" key="4">
    <source>
        <dbReference type="SAM" id="MobiDB-lite"/>
    </source>
</evidence>
<dbReference type="FunFam" id="1.25.40.10:FF:001810">
    <property type="entry name" value="Pentatricopeptide repeat-containing protein mitochondrial"/>
    <property type="match status" value="1"/>
</dbReference>
<dbReference type="PROSITE" id="PS51375">
    <property type="entry name" value="PPR"/>
    <property type="match status" value="5"/>
</dbReference>
<gene>
    <name evidence="5" type="ORF">EJB05_03615</name>
</gene>
<dbReference type="Pfam" id="PF01535">
    <property type="entry name" value="PPR"/>
    <property type="match status" value="9"/>
</dbReference>
<evidence type="ECO:0000313" key="5">
    <source>
        <dbReference type="EMBL" id="TVU44180.1"/>
    </source>
</evidence>
<keyword evidence="2" id="KW-0809">Transit peptide</keyword>
<feature type="repeat" description="PPR" evidence="3">
    <location>
        <begin position="332"/>
        <end position="366"/>
    </location>
</feature>
<keyword evidence="6" id="KW-1185">Reference proteome</keyword>